<name>A0AA40FMH3_9HYME</name>
<feature type="non-terminal residue" evidence="1">
    <location>
        <position position="1"/>
    </location>
</feature>
<dbReference type="AlphaFoldDB" id="A0AA40FMH3"/>
<organism evidence="1 2">
    <name type="scientific">Melipona bicolor</name>
    <dbReference type="NCBI Taxonomy" id="60889"/>
    <lineage>
        <taxon>Eukaryota</taxon>
        <taxon>Metazoa</taxon>
        <taxon>Ecdysozoa</taxon>
        <taxon>Arthropoda</taxon>
        <taxon>Hexapoda</taxon>
        <taxon>Insecta</taxon>
        <taxon>Pterygota</taxon>
        <taxon>Neoptera</taxon>
        <taxon>Endopterygota</taxon>
        <taxon>Hymenoptera</taxon>
        <taxon>Apocrita</taxon>
        <taxon>Aculeata</taxon>
        <taxon>Apoidea</taxon>
        <taxon>Anthophila</taxon>
        <taxon>Apidae</taxon>
        <taxon>Melipona</taxon>
    </lineage>
</organism>
<dbReference type="EMBL" id="JAHYIQ010000025">
    <property type="protein sequence ID" value="KAK1121805.1"/>
    <property type="molecule type" value="Genomic_DNA"/>
</dbReference>
<accession>A0AA40FMH3</accession>
<comment type="caution">
    <text evidence="1">The sequence shown here is derived from an EMBL/GenBank/DDBJ whole genome shotgun (WGS) entry which is preliminary data.</text>
</comment>
<evidence type="ECO:0000313" key="2">
    <source>
        <dbReference type="Proteomes" id="UP001177670"/>
    </source>
</evidence>
<dbReference type="Proteomes" id="UP001177670">
    <property type="component" value="Unassembled WGS sequence"/>
</dbReference>
<evidence type="ECO:0000313" key="1">
    <source>
        <dbReference type="EMBL" id="KAK1121805.1"/>
    </source>
</evidence>
<sequence length="72" mass="8328">CAKRYWNFKGSHSSRNKSTRIGMEVDSKCRRVWSRDKEIYSKKLVLETIKEAVAAKGFLFPKFPTLDDGDLS</sequence>
<protein>
    <submittedName>
        <fullName evidence="1">Uncharacterized protein</fullName>
    </submittedName>
</protein>
<proteinExistence type="predicted"/>
<reference evidence="1" key="1">
    <citation type="submission" date="2021-10" db="EMBL/GenBank/DDBJ databases">
        <title>Melipona bicolor Genome sequencing and assembly.</title>
        <authorList>
            <person name="Araujo N.S."/>
            <person name="Arias M.C."/>
        </authorList>
    </citation>
    <scope>NUCLEOTIDE SEQUENCE</scope>
    <source>
        <strain evidence="1">USP_2M_L1-L4_2017</strain>
        <tissue evidence="1">Whole body</tissue>
    </source>
</reference>
<keyword evidence="2" id="KW-1185">Reference proteome</keyword>
<gene>
    <name evidence="1" type="ORF">K0M31_010116</name>
</gene>